<dbReference type="GO" id="GO:0005739">
    <property type="term" value="C:mitochondrion"/>
    <property type="evidence" value="ECO:0007669"/>
    <property type="project" value="TreeGrafter"/>
</dbReference>
<reference evidence="4 5" key="1">
    <citation type="journal article" date="2015" name="Genome Biol. Evol.">
        <title>Comparative Genomics of a Bacterivorous Green Alga Reveals Evolutionary Causalities and Consequences of Phago-Mixotrophic Mode of Nutrition.</title>
        <authorList>
            <person name="Burns J.A."/>
            <person name="Paasch A."/>
            <person name="Narechania A."/>
            <person name="Kim E."/>
        </authorList>
    </citation>
    <scope>NUCLEOTIDE SEQUENCE [LARGE SCALE GENOMIC DNA]</scope>
    <source>
        <strain evidence="4 5">PLY_AMNH</strain>
    </source>
</reference>
<dbReference type="PROSITE" id="PS51375">
    <property type="entry name" value="PPR"/>
    <property type="match status" value="1"/>
</dbReference>
<dbReference type="PANTHER" id="PTHR47934:SF6">
    <property type="entry name" value="MITOCHONDRIAL GROUP I INTRON SPLICING FACTOR CCM1-RELATED"/>
    <property type="match status" value="1"/>
</dbReference>
<dbReference type="NCBIfam" id="TIGR00756">
    <property type="entry name" value="PPR"/>
    <property type="match status" value="1"/>
</dbReference>
<dbReference type="Pfam" id="PF01535">
    <property type="entry name" value="PPR"/>
    <property type="match status" value="1"/>
</dbReference>
<feature type="compositionally biased region" description="Low complexity" evidence="3">
    <location>
        <begin position="1587"/>
        <end position="1600"/>
    </location>
</feature>
<dbReference type="PANTHER" id="PTHR47934">
    <property type="entry name" value="PENTATRICOPEPTIDE REPEAT-CONTAINING PROTEIN PET309, MITOCHONDRIAL"/>
    <property type="match status" value="1"/>
</dbReference>
<keyword evidence="1" id="KW-0677">Repeat</keyword>
<gene>
    <name evidence="4" type="ORF">CYMTET_31909</name>
</gene>
<protein>
    <submittedName>
        <fullName evidence="4">Uncharacterized protein</fullName>
    </submittedName>
</protein>
<feature type="region of interest" description="Disordered" evidence="3">
    <location>
        <begin position="1"/>
        <end position="51"/>
    </location>
</feature>
<feature type="compositionally biased region" description="Basic and acidic residues" evidence="3">
    <location>
        <begin position="1535"/>
        <end position="1550"/>
    </location>
</feature>
<dbReference type="Gene3D" id="1.25.40.10">
    <property type="entry name" value="Tetratricopeptide repeat domain"/>
    <property type="match status" value="3"/>
</dbReference>
<keyword evidence="5" id="KW-1185">Reference proteome</keyword>
<organism evidence="4 5">
    <name type="scientific">Cymbomonas tetramitiformis</name>
    <dbReference type="NCBI Taxonomy" id="36881"/>
    <lineage>
        <taxon>Eukaryota</taxon>
        <taxon>Viridiplantae</taxon>
        <taxon>Chlorophyta</taxon>
        <taxon>Pyramimonadophyceae</taxon>
        <taxon>Pyramimonadales</taxon>
        <taxon>Pyramimonadaceae</taxon>
        <taxon>Cymbomonas</taxon>
    </lineage>
</organism>
<comment type="caution">
    <text evidence="4">The sequence shown here is derived from an EMBL/GenBank/DDBJ whole genome shotgun (WGS) entry which is preliminary data.</text>
</comment>
<sequence length="1809" mass="191950">RADDRAPPHDFHPQNADADGLAKRPACDNFSDQELGKPALDKASPQDSDPPIWWHFQEAGRLQCVLRLEEDMRSHGLAPGPAAAQAALRAAVAAQSPEKTARLLEELRGSDVQLPRSEAATWRKAGALLLKAGQLDALEAELRSMHAAGIDTGSMANDLIEGLCQKGEVERANAVAEHLADSATAAPSPAACVALLTALSAEGRWERVEELLDALPDMAAVLPGTLRELLAVAMLREGRPPVRVELLLEGDFPKGALGTLRGLAAAAYSAAGEPEEGRRLLRGSVWADGEGAAGGLADDQPTLSAMLCDVCSASVVPGVVSTPLAQAAAILQLLRLIVSLAAELPGGAALNGAACVAVVEALERGVGGAGARAPLQQDGELVDKQAQELLVEAVELGLAASASAVEEYGGVPEALIRNGWSDAAIGVLQAMAGKVGRGGAGVAAVEAMAGRGSLGEQAPARAVLEGFRTMLSALEGDGRWQEAAKTIERLREEAVAVGPEAARLVEAMCRAGELEMAERVWAGLVVAGELCPLSASAVVALTDAATAHGHIAFATEVLATTCDSAPGALSAEVCAKVAVAASVTREWGEAVAALATLRRACVLRGGRGEPKASHLAVLEAASHAAEWGVVDQVLGELLQATPDGSVAWAEEVRFEAAERMCGVREWTRAVAALAALPSPAEPARATVARRCGALAARVAQGGASEHAVEVVRMMSHKGIPLGKFAGEVRPEDLRQMLTALLTVSATELQVQAEAAEVVDAMEGAVGGGVDGLTGGKLVIALAQAGELHAAERWWGRLEAAGVVADAGGEAWRSLMDAAALAGDLEMCAMLARRGSQLDASTSVEGTVSTLRTMCAGGLWGEALQIAGGSSAAHCAIISEAARAGLWEHVEAAAVAMATVSDGGGFAPKKLFGALLGLAAAGEWVRAENVIDSAAGASRGGGEVYKVAAEVVCGLGEAGRWVLAERELREAQLGGDIPTYSSLIGSLARAGRWRCARRMMFRAREAGAAPDAASLAAVGFALARGGQPPLEAEDEAEALDELGTAPEWRGSQEAADQDAGFAQVAAKVVRGLWRDGERILQEGAESQGGALTARAAGGLAALLQALAGAGRWEEVVTTIEGLSSAGREGHGAALNAAMQATHLEALARAGRWEAAVAALPAAIAAAVQGDGVPEDDEGDGEAAGEAWAVVVTARSVRLLLRIAAAEGGGGAEMVEHAAGLMREKRVAVGERDVANMQAHATWATGHSEEAAARLEALQMEGGMGGAPHGSTYGAAVTAFARLQQWDRLMAILDQAEQARAWPGAAALNELAKAAAHSGEWERLTEVQAKMAGWGAAPDGAAYEALVGAAAGAGEVERARQLLELAERDPIAALGPAPYDAVARLLGARGEWRDAQQVAARVAWGFRGGDPCPQGGVAITAEDVAQVAELRSHIERGLEAAELRAAREREEAEQLERIAREKEQQRLVAEQREREKREEQARAEERRLAEMEAWEARKKAMKEKAEKARLAELERLRQEEVEKEQAKKERERIIQEKARARREKEAREKAEQEALAQQLAAQKRREEEQAAAEREKALREKEQRRRAAKVAAQEQQQAAEQQNAERERQELAERQRRLEERQRRAHEREERRAQRTQREKQNKTQEAATEHEAKLEKLRMQELEFKRIHEEQVQRQEDLMEKIRLRRLPKAPANKDDSIKKQWQGLKRKHTSAPTSFRKSSALANSTAHETSDDAHEIKLPDLHPRVPEKNESEESLARQRPTTADLLSEPQDKKTNRFLQRMERDYHSAEDFLARKNELLMKSYGAKTRY</sequence>
<feature type="compositionally biased region" description="Polar residues" evidence="3">
    <location>
        <begin position="1710"/>
        <end position="1727"/>
    </location>
</feature>
<feature type="region of interest" description="Disordered" evidence="3">
    <location>
        <begin position="1683"/>
        <end position="1780"/>
    </location>
</feature>
<dbReference type="InterPro" id="IPR002885">
    <property type="entry name" value="PPR_rpt"/>
</dbReference>
<feature type="compositionally biased region" description="Basic and acidic residues" evidence="3">
    <location>
        <begin position="1769"/>
        <end position="1780"/>
    </location>
</feature>
<evidence type="ECO:0000256" key="1">
    <source>
        <dbReference type="ARBA" id="ARBA00022737"/>
    </source>
</evidence>
<dbReference type="Proteomes" id="UP001190700">
    <property type="component" value="Unassembled WGS sequence"/>
</dbReference>
<evidence type="ECO:0000256" key="2">
    <source>
        <dbReference type="PROSITE-ProRule" id="PRU00708"/>
    </source>
</evidence>
<feature type="compositionally biased region" description="Basic and acidic residues" evidence="3">
    <location>
        <begin position="1601"/>
        <end position="1653"/>
    </location>
</feature>
<dbReference type="EMBL" id="LGRX02019015">
    <property type="protein sequence ID" value="KAK3259076.1"/>
    <property type="molecule type" value="Genomic_DNA"/>
</dbReference>
<dbReference type="GO" id="GO:0007005">
    <property type="term" value="P:mitochondrion organization"/>
    <property type="evidence" value="ECO:0007669"/>
    <property type="project" value="TreeGrafter"/>
</dbReference>
<accession>A0AAE0FFW9</accession>
<dbReference type="GO" id="GO:0006396">
    <property type="term" value="P:RNA processing"/>
    <property type="evidence" value="ECO:0007669"/>
    <property type="project" value="TreeGrafter"/>
</dbReference>
<proteinExistence type="predicted"/>
<evidence type="ECO:0000256" key="3">
    <source>
        <dbReference type="SAM" id="MobiDB-lite"/>
    </source>
</evidence>
<feature type="compositionally biased region" description="Basic and acidic residues" evidence="3">
    <location>
        <begin position="1"/>
        <end position="12"/>
    </location>
</feature>
<feature type="region of interest" description="Disordered" evidence="3">
    <location>
        <begin position="1535"/>
        <end position="1653"/>
    </location>
</feature>
<feature type="non-terminal residue" evidence="4">
    <location>
        <position position="1"/>
    </location>
</feature>
<feature type="repeat" description="PPR" evidence="2">
    <location>
        <begin position="975"/>
        <end position="1009"/>
    </location>
</feature>
<feature type="compositionally biased region" description="Basic and acidic residues" evidence="3">
    <location>
        <begin position="1728"/>
        <end position="1756"/>
    </location>
</feature>
<feature type="compositionally biased region" description="Basic and acidic residues" evidence="3">
    <location>
        <begin position="1561"/>
        <end position="1583"/>
    </location>
</feature>
<dbReference type="InterPro" id="IPR051114">
    <property type="entry name" value="Mito_RNA_Proc_CCM1"/>
</dbReference>
<evidence type="ECO:0000313" key="5">
    <source>
        <dbReference type="Proteomes" id="UP001190700"/>
    </source>
</evidence>
<evidence type="ECO:0000313" key="4">
    <source>
        <dbReference type="EMBL" id="KAK3259076.1"/>
    </source>
</evidence>
<dbReference type="InterPro" id="IPR011990">
    <property type="entry name" value="TPR-like_helical_dom_sf"/>
</dbReference>
<dbReference type="GO" id="GO:0003729">
    <property type="term" value="F:mRNA binding"/>
    <property type="evidence" value="ECO:0007669"/>
    <property type="project" value="TreeGrafter"/>
</dbReference>
<name>A0AAE0FFW9_9CHLO</name>